<dbReference type="GO" id="GO:0016020">
    <property type="term" value="C:membrane"/>
    <property type="evidence" value="ECO:0007669"/>
    <property type="project" value="UniProtKB-SubCell"/>
</dbReference>
<evidence type="ECO:0000313" key="10">
    <source>
        <dbReference type="Proteomes" id="UP000189701"/>
    </source>
</evidence>
<evidence type="ECO:0000313" key="11">
    <source>
        <dbReference type="RefSeq" id="XP_009790796.1"/>
    </source>
</evidence>
<keyword evidence="10" id="KW-1185">Reference proteome</keyword>
<dbReference type="STRING" id="4096.A0A1U7XMF0"/>
<keyword evidence="6 9" id="KW-1133">Transmembrane helix</keyword>
<sequence>MWDNKLEGPLTRQVENLTMLNILDLGVNNLTGAFPDEIVGNLKAAIILDLSWNQISSNIPKTIGSLQKLAQLSLAHNRIEGSIPETFGELINLEASDLSYNNMSSVIPKSLEALKQLDSFNVSFNRLHGEIPNGGPFADLPYQSFVSNEGLCGNPKMHVQDCYGKSKKRIVIFIVIVSSVIALVGLASVIVFVLMRRHDKTIKADDEWLPDVAQQRFSYYDLQRATQDFNGNNLLGSRSLVLFPKEH</sequence>
<evidence type="ECO:0000256" key="9">
    <source>
        <dbReference type="SAM" id="Phobius"/>
    </source>
</evidence>
<evidence type="ECO:0000256" key="3">
    <source>
        <dbReference type="ARBA" id="ARBA00022614"/>
    </source>
</evidence>
<dbReference type="Gene3D" id="3.80.10.10">
    <property type="entry name" value="Ribonuclease Inhibitor"/>
    <property type="match status" value="1"/>
</dbReference>
<dbReference type="InterPro" id="IPR001611">
    <property type="entry name" value="Leu-rich_rpt"/>
</dbReference>
<dbReference type="Proteomes" id="UP000189701">
    <property type="component" value="Unplaced"/>
</dbReference>
<dbReference type="OrthoDB" id="676979at2759"/>
<evidence type="ECO:0000256" key="6">
    <source>
        <dbReference type="ARBA" id="ARBA00022989"/>
    </source>
</evidence>
<dbReference type="AlphaFoldDB" id="A0A1U7XMF0"/>
<evidence type="ECO:0000256" key="2">
    <source>
        <dbReference type="ARBA" id="ARBA00009592"/>
    </source>
</evidence>
<keyword evidence="3" id="KW-0433">Leucine-rich repeat</keyword>
<name>A0A1U7XMF0_NICSY</name>
<keyword evidence="8" id="KW-0325">Glycoprotein</keyword>
<accession>A0A1U7XMF0</accession>
<comment type="subcellular location">
    <subcellularLocation>
        <location evidence="1">Membrane</location>
        <topology evidence="1">Single-pass membrane protein</topology>
    </subcellularLocation>
</comment>
<dbReference type="Pfam" id="PF00560">
    <property type="entry name" value="LRR_1"/>
    <property type="match status" value="1"/>
</dbReference>
<organism evidence="10 11">
    <name type="scientific">Nicotiana sylvestris</name>
    <name type="common">Wood tobacco</name>
    <name type="synonym">South American tobacco</name>
    <dbReference type="NCBI Taxonomy" id="4096"/>
    <lineage>
        <taxon>Eukaryota</taxon>
        <taxon>Viridiplantae</taxon>
        <taxon>Streptophyta</taxon>
        <taxon>Embryophyta</taxon>
        <taxon>Tracheophyta</taxon>
        <taxon>Spermatophyta</taxon>
        <taxon>Magnoliopsida</taxon>
        <taxon>eudicotyledons</taxon>
        <taxon>Gunneridae</taxon>
        <taxon>Pentapetalae</taxon>
        <taxon>asterids</taxon>
        <taxon>lamiids</taxon>
        <taxon>Solanales</taxon>
        <taxon>Solanaceae</taxon>
        <taxon>Nicotianoideae</taxon>
        <taxon>Nicotianeae</taxon>
        <taxon>Nicotiana</taxon>
    </lineage>
</organism>
<evidence type="ECO:0000256" key="1">
    <source>
        <dbReference type="ARBA" id="ARBA00004167"/>
    </source>
</evidence>
<comment type="similarity">
    <text evidence="2">Belongs to the RLP family.</text>
</comment>
<dbReference type="RefSeq" id="XP_009790796.1">
    <property type="nucleotide sequence ID" value="XM_009792494.1"/>
</dbReference>
<evidence type="ECO:0000256" key="4">
    <source>
        <dbReference type="ARBA" id="ARBA00022692"/>
    </source>
</evidence>
<evidence type="ECO:0000256" key="5">
    <source>
        <dbReference type="ARBA" id="ARBA00022737"/>
    </source>
</evidence>
<dbReference type="eggNOG" id="ENOG502QPYS">
    <property type="taxonomic scope" value="Eukaryota"/>
</dbReference>
<reference evidence="11" key="2">
    <citation type="submission" date="2025-08" db="UniProtKB">
        <authorList>
            <consortium name="RefSeq"/>
        </authorList>
    </citation>
    <scope>IDENTIFICATION</scope>
    <source>
        <tissue evidence="11">Leaf</tissue>
    </source>
</reference>
<feature type="transmembrane region" description="Helical" evidence="9">
    <location>
        <begin position="170"/>
        <end position="194"/>
    </location>
</feature>
<dbReference type="InterPro" id="IPR051809">
    <property type="entry name" value="Plant_receptor-like_S/T_kinase"/>
</dbReference>
<evidence type="ECO:0000256" key="7">
    <source>
        <dbReference type="ARBA" id="ARBA00023136"/>
    </source>
</evidence>
<protein>
    <submittedName>
        <fullName evidence="11">Leucine-rich repeat receptor-like serine/threonine-protein kinase At1g17230</fullName>
    </submittedName>
</protein>
<gene>
    <name evidence="11" type="primary">LOC104238198</name>
</gene>
<reference evidence="10" key="1">
    <citation type="journal article" date="2013" name="Genome Biol.">
        <title>Reference genomes and transcriptomes of Nicotiana sylvestris and Nicotiana tomentosiformis.</title>
        <authorList>
            <person name="Sierro N."/>
            <person name="Battey J.N."/>
            <person name="Ouadi S."/>
            <person name="Bovet L."/>
            <person name="Goepfert S."/>
            <person name="Bakaher N."/>
            <person name="Peitsch M.C."/>
            <person name="Ivanov N.V."/>
        </authorList>
    </citation>
    <scope>NUCLEOTIDE SEQUENCE [LARGE SCALE GENOMIC DNA]</scope>
</reference>
<dbReference type="InterPro" id="IPR032675">
    <property type="entry name" value="LRR_dom_sf"/>
</dbReference>
<dbReference type="PANTHER" id="PTHR27008:SF602">
    <property type="entry name" value="LRR RECEPTOR-LIKE SERINE_THREONINE-PROTEIN KINASE EFR"/>
    <property type="match status" value="1"/>
</dbReference>
<keyword evidence="5" id="KW-0677">Repeat</keyword>
<dbReference type="PANTHER" id="PTHR27008">
    <property type="entry name" value="OS04G0122200 PROTEIN"/>
    <property type="match status" value="1"/>
</dbReference>
<proteinExistence type="inferred from homology"/>
<dbReference type="SUPFAM" id="SSF52058">
    <property type="entry name" value="L domain-like"/>
    <property type="match status" value="1"/>
</dbReference>
<keyword evidence="4 9" id="KW-0812">Transmembrane</keyword>
<dbReference type="Pfam" id="PF13855">
    <property type="entry name" value="LRR_8"/>
    <property type="match status" value="1"/>
</dbReference>
<dbReference type="FunFam" id="3.80.10.10:FF:000111">
    <property type="entry name" value="LRR receptor-like serine/threonine-protein kinase ERECTA"/>
    <property type="match status" value="1"/>
</dbReference>
<evidence type="ECO:0000256" key="8">
    <source>
        <dbReference type="ARBA" id="ARBA00023180"/>
    </source>
</evidence>
<keyword evidence="7 9" id="KW-0472">Membrane</keyword>